<proteinExistence type="predicted"/>
<dbReference type="InterPro" id="IPR011701">
    <property type="entry name" value="MFS"/>
</dbReference>
<keyword evidence="1" id="KW-1133">Transmembrane helix</keyword>
<keyword evidence="1" id="KW-0472">Membrane</keyword>
<feature type="transmembrane region" description="Helical" evidence="1">
    <location>
        <begin position="301"/>
        <end position="321"/>
    </location>
</feature>
<reference evidence="3" key="1">
    <citation type="submission" date="2016-10" db="EMBL/GenBank/DDBJ databases">
        <title>Sequence of Gallionella enrichment culture.</title>
        <authorList>
            <person name="Poehlein A."/>
            <person name="Muehling M."/>
            <person name="Daniel R."/>
        </authorList>
    </citation>
    <scope>NUCLEOTIDE SEQUENCE</scope>
</reference>
<feature type="transmembrane region" description="Helical" evidence="1">
    <location>
        <begin position="216"/>
        <end position="237"/>
    </location>
</feature>
<dbReference type="GO" id="GO:0022857">
    <property type="term" value="F:transmembrane transporter activity"/>
    <property type="evidence" value="ECO:0007669"/>
    <property type="project" value="InterPro"/>
</dbReference>
<feature type="transmembrane region" description="Helical" evidence="1">
    <location>
        <begin position="162"/>
        <end position="184"/>
    </location>
</feature>
<dbReference type="InterPro" id="IPR036259">
    <property type="entry name" value="MFS_trans_sf"/>
</dbReference>
<comment type="caution">
    <text evidence="3">The sequence shown here is derived from an EMBL/GenBank/DDBJ whole genome shotgun (WGS) entry which is preliminary data.</text>
</comment>
<feature type="transmembrane region" description="Helical" evidence="1">
    <location>
        <begin position="75"/>
        <end position="95"/>
    </location>
</feature>
<dbReference type="SUPFAM" id="SSF103473">
    <property type="entry name" value="MFS general substrate transporter"/>
    <property type="match status" value="1"/>
</dbReference>
<dbReference type="PANTHER" id="PTHR42910:SF1">
    <property type="entry name" value="MAJOR FACILITATOR SUPERFAMILY (MFS) PROFILE DOMAIN-CONTAINING PROTEIN"/>
    <property type="match status" value="1"/>
</dbReference>
<feature type="transmembrane region" description="Helical" evidence="1">
    <location>
        <begin position="12"/>
        <end position="29"/>
    </location>
</feature>
<dbReference type="EMBL" id="MLJW01000195">
    <property type="protein sequence ID" value="OIQ94020.1"/>
    <property type="molecule type" value="Genomic_DNA"/>
</dbReference>
<evidence type="ECO:0000313" key="3">
    <source>
        <dbReference type="EMBL" id="OIQ94020.1"/>
    </source>
</evidence>
<dbReference type="AlphaFoldDB" id="A0A1J5RPN0"/>
<dbReference type="Pfam" id="PF07690">
    <property type="entry name" value="MFS_1"/>
    <property type="match status" value="1"/>
</dbReference>
<feature type="transmembrane region" description="Helical" evidence="1">
    <location>
        <begin position="135"/>
        <end position="156"/>
    </location>
</feature>
<sequence length="401" mass="42591">MKHEQVRSGRLTIFIASAAGLAISNNYALQPVLPTVAKTLCVSQEATGLIAGSLQVGYMAGILLLVPLGDKLKPATLVAWQFLLLGLALFLGAAAPSLYALLAACCLVGAMATNAVHLSGVAFRVSPPQTRGRAVGTVAMGISAGILLSRFVGGLIAQVSDWRVMLASFGVVALVFGLLSWRLLPQHAGQSHERYLRLLISLTNLPRQHPLLREGMTVGACWFFVFSALWVCLALGLAEPPLRLTPAQVGLFGFAGLVGLFATRPAGHLADRWGHRPVILGGFLLVVIGCLFLYFSSASILGTAIGVALFDMGCFAAQVANQTRLLAIDAGARSRIYSVYMFTYYAAGAIGSIVGPMLFLRYGWSVVCELSIALACFGFGLTLVNHRLAQRADDRMPQSDV</sequence>
<keyword evidence="1" id="KW-0812">Transmembrane</keyword>
<gene>
    <name evidence="3" type="ORF">GALL_240260</name>
</gene>
<organism evidence="3">
    <name type="scientific">mine drainage metagenome</name>
    <dbReference type="NCBI Taxonomy" id="410659"/>
    <lineage>
        <taxon>unclassified sequences</taxon>
        <taxon>metagenomes</taxon>
        <taxon>ecological metagenomes</taxon>
    </lineage>
</organism>
<dbReference type="CDD" id="cd17324">
    <property type="entry name" value="MFS_NepI_like"/>
    <property type="match status" value="1"/>
</dbReference>
<feature type="transmembrane region" description="Helical" evidence="1">
    <location>
        <begin position="342"/>
        <end position="364"/>
    </location>
</feature>
<feature type="transmembrane region" description="Helical" evidence="1">
    <location>
        <begin position="101"/>
        <end position="123"/>
    </location>
</feature>
<evidence type="ECO:0000256" key="1">
    <source>
        <dbReference type="SAM" id="Phobius"/>
    </source>
</evidence>
<dbReference type="PROSITE" id="PS50850">
    <property type="entry name" value="MFS"/>
    <property type="match status" value="1"/>
</dbReference>
<feature type="transmembrane region" description="Helical" evidence="1">
    <location>
        <begin position="370"/>
        <end position="389"/>
    </location>
</feature>
<feature type="transmembrane region" description="Helical" evidence="1">
    <location>
        <begin position="249"/>
        <end position="266"/>
    </location>
</feature>
<evidence type="ECO:0000259" key="2">
    <source>
        <dbReference type="PROSITE" id="PS50850"/>
    </source>
</evidence>
<feature type="domain" description="Major facilitator superfamily (MFS) profile" evidence="2">
    <location>
        <begin position="11"/>
        <end position="401"/>
    </location>
</feature>
<accession>A0A1J5RPN0</accession>
<feature type="transmembrane region" description="Helical" evidence="1">
    <location>
        <begin position="278"/>
        <end position="295"/>
    </location>
</feature>
<feature type="transmembrane region" description="Helical" evidence="1">
    <location>
        <begin position="49"/>
        <end position="68"/>
    </location>
</feature>
<dbReference type="Gene3D" id="1.20.1250.20">
    <property type="entry name" value="MFS general substrate transporter like domains"/>
    <property type="match status" value="1"/>
</dbReference>
<name>A0A1J5RPN0_9ZZZZ</name>
<dbReference type="PANTHER" id="PTHR42910">
    <property type="entry name" value="TRANSPORTER SCO4007-RELATED"/>
    <property type="match status" value="1"/>
</dbReference>
<protein>
    <submittedName>
        <fullName evidence="3">Putative transporter</fullName>
    </submittedName>
</protein>
<dbReference type="InterPro" id="IPR020846">
    <property type="entry name" value="MFS_dom"/>
</dbReference>